<feature type="domain" description="KEN" evidence="13">
    <location>
        <begin position="777"/>
        <end position="908"/>
    </location>
</feature>
<proteinExistence type="predicted"/>
<keyword evidence="6" id="KW-0547">Nucleotide-binding</keyword>
<dbReference type="InterPro" id="IPR008271">
    <property type="entry name" value="Ser/Thr_kinase_AS"/>
</dbReference>
<dbReference type="PROSITE" id="PS51392">
    <property type="entry name" value="KEN"/>
    <property type="match status" value="1"/>
</dbReference>
<feature type="compositionally biased region" description="Basic residues" evidence="10">
    <location>
        <begin position="417"/>
        <end position="426"/>
    </location>
</feature>
<dbReference type="PANTHER" id="PTHR13954:SF27">
    <property type="entry name" value="SERINE_THREONINE-PROTEIN KINASE_ENDORIBONUCLEASE IRE1B"/>
    <property type="match status" value="1"/>
</dbReference>
<feature type="signal peptide" evidence="11">
    <location>
        <begin position="1"/>
        <end position="24"/>
    </location>
</feature>
<feature type="domain" description="Protein kinase" evidence="12">
    <location>
        <begin position="484"/>
        <end position="774"/>
    </location>
</feature>
<evidence type="ECO:0000256" key="11">
    <source>
        <dbReference type="SAM" id="SignalP"/>
    </source>
</evidence>
<keyword evidence="5" id="KW-0812">Transmembrane</keyword>
<evidence type="ECO:0000259" key="13">
    <source>
        <dbReference type="PROSITE" id="PS51392"/>
    </source>
</evidence>
<dbReference type="PANTHER" id="PTHR13954">
    <property type="entry name" value="IRE1-RELATED"/>
    <property type="match status" value="1"/>
</dbReference>
<dbReference type="InterPro" id="IPR045133">
    <property type="entry name" value="IRE1/2-like"/>
</dbReference>
<comment type="subcellular location">
    <subcellularLocation>
        <location evidence="1">Membrane</location>
        <topology evidence="1">Single-pass type I membrane protein</topology>
    </subcellularLocation>
</comment>
<dbReference type="Gene3D" id="1.10.510.10">
    <property type="entry name" value="Transferase(Phosphotransferase) domain 1"/>
    <property type="match status" value="1"/>
</dbReference>
<dbReference type="PROSITE" id="PS50011">
    <property type="entry name" value="PROTEIN_KINASE_DOM"/>
    <property type="match status" value="1"/>
</dbReference>
<dbReference type="SMART" id="SM00580">
    <property type="entry name" value="PUG"/>
    <property type="match status" value="1"/>
</dbReference>
<keyword evidence="15" id="KW-1185">Reference proteome</keyword>
<dbReference type="Gene3D" id="2.130.10.10">
    <property type="entry name" value="YVTN repeat-like/Quinoprotein amine dehydrogenase"/>
    <property type="match status" value="1"/>
</dbReference>
<evidence type="ECO:0000256" key="7">
    <source>
        <dbReference type="ARBA" id="ARBA00022777"/>
    </source>
</evidence>
<gene>
    <name evidence="14" type="ORF">P3X46_001902</name>
</gene>
<dbReference type="InterPro" id="IPR010513">
    <property type="entry name" value="KEN_dom"/>
</dbReference>
<dbReference type="InterPro" id="IPR015943">
    <property type="entry name" value="WD40/YVTN_repeat-like_dom_sf"/>
</dbReference>
<feature type="chain" id="PRO_5045908421" description="non-specific serine/threonine protein kinase" evidence="11">
    <location>
        <begin position="25"/>
        <end position="911"/>
    </location>
</feature>
<keyword evidence="11" id="KW-0732">Signal</keyword>
<sequence length="911" mass="103241">MRRYLMFLLFMMLILSPLIRDVWGIAISETALPVESSQIPKLYKSFLPPKPKQDVAIVVALDGNVHFIDTNSRKIRWSFSSGKPIYSSYQATVNDDDRHNASELINDLYYIDCGDDWELYVHSKRFGKLQKLSLSAEEYIKMTPHISEDGEITLGLKKTTAFLVDAKTGRVVRTYGLDSSPSTLNAQTAEENALLLAKDAQLIESVAADLGTTQHLIYITRTDYMLQHYSPNSTEVLWNVAFADIEAEFRCQGFKSSLGRASPSVDEEIDDIQFPCQMRTPVLRIRDYGVLEFDKLAIAYIGGGDHFLPAPVHMPPLGPANVFPLALPANEDKPMLALPSSEAKNHGIFGLLGGNAGEMNSTSLASEIIAKPHTWPVIFAIFSSISSIFYGYLTFRKQSKLNKSVEELKSQAGSGMPKKKRSKRSGSNRNGPNNETREKYPPLENKAGDTIGVSHIEKKEKKLLLTFADVVDGRVDGRRIGKLLVSNKEIAIGSNGTVVLEGIYDGRPVAVKRLVQTHHDVAIKEIQNLIASDQHPNIVRWFGVEYDQDFVYLSLERCTCSLNDFIYVYSEPFQSRMLSKDADFNCLPECTVQLHSMLEHRRNVELWKSNGHPSIHLLKLMRDVVSGLAHLHELGIIHRDLKPQNVLIINEKSFCAKLSDMGISKRLVGDMSSLTQHTTGYGSSGWQAPEQLLHGRQTRAVDLFSLGCVLFFCVTGGKHPFGDNIERDVNIVNDRKDLFLVENIPEAVDLFSCLLDPNPDKRPKAQEVLNHPLFWTSEKRLLFLQDVSDRVELEDRENESELLTALETVGTMALNGKWDEKMEAAFINNIGRYRRYKYDSVRDLLRVIRNKSHHYRELPQEIKEILGSHPEGFENYFSCRFPKLLIEVFKVIYRYCKEEEFFRKFVECSVF</sequence>
<evidence type="ECO:0000256" key="3">
    <source>
        <dbReference type="ARBA" id="ARBA00022527"/>
    </source>
</evidence>
<dbReference type="EMBL" id="JARPOI010000002">
    <property type="protein sequence ID" value="KAJ9186315.1"/>
    <property type="molecule type" value="Genomic_DNA"/>
</dbReference>
<dbReference type="Proteomes" id="UP001174677">
    <property type="component" value="Chromosome 2"/>
</dbReference>
<dbReference type="InterPro" id="IPR000719">
    <property type="entry name" value="Prot_kinase_dom"/>
</dbReference>
<dbReference type="SMART" id="SM00220">
    <property type="entry name" value="S_TKc"/>
    <property type="match status" value="1"/>
</dbReference>
<evidence type="ECO:0000256" key="2">
    <source>
        <dbReference type="ARBA" id="ARBA00012513"/>
    </source>
</evidence>
<keyword evidence="8" id="KW-0067">ATP-binding</keyword>
<dbReference type="EC" id="2.7.11.1" evidence="2"/>
<dbReference type="Gene3D" id="1.20.1440.180">
    <property type="entry name" value="KEN domain"/>
    <property type="match status" value="1"/>
</dbReference>
<name>A0ABQ9N2Z3_HEVBR</name>
<keyword evidence="9" id="KW-0472">Membrane</keyword>
<dbReference type="InterPro" id="IPR038357">
    <property type="entry name" value="KEN_sf"/>
</dbReference>
<protein>
    <recommendedName>
        <fullName evidence="2">non-specific serine/threonine protein kinase</fullName>
        <ecNumber evidence="2">2.7.11.1</ecNumber>
    </recommendedName>
</protein>
<evidence type="ECO:0000256" key="1">
    <source>
        <dbReference type="ARBA" id="ARBA00004479"/>
    </source>
</evidence>
<accession>A0ABQ9N2Z3</accession>
<evidence type="ECO:0000313" key="15">
    <source>
        <dbReference type="Proteomes" id="UP001174677"/>
    </source>
</evidence>
<evidence type="ECO:0000256" key="10">
    <source>
        <dbReference type="SAM" id="MobiDB-lite"/>
    </source>
</evidence>
<feature type="region of interest" description="Disordered" evidence="10">
    <location>
        <begin position="406"/>
        <end position="447"/>
    </location>
</feature>
<dbReference type="SUPFAM" id="SSF50998">
    <property type="entry name" value="Quinoprotein alcohol dehydrogenase-like"/>
    <property type="match status" value="1"/>
</dbReference>
<dbReference type="Gene3D" id="3.30.200.20">
    <property type="entry name" value="Phosphorylase Kinase, domain 1"/>
    <property type="match status" value="1"/>
</dbReference>
<dbReference type="CDD" id="cd10422">
    <property type="entry name" value="RNase_Ire1"/>
    <property type="match status" value="1"/>
</dbReference>
<evidence type="ECO:0000256" key="9">
    <source>
        <dbReference type="ARBA" id="ARBA00022989"/>
    </source>
</evidence>
<evidence type="ECO:0000256" key="5">
    <source>
        <dbReference type="ARBA" id="ARBA00022692"/>
    </source>
</evidence>
<comment type="caution">
    <text evidence="14">The sequence shown here is derived from an EMBL/GenBank/DDBJ whole genome shotgun (WGS) entry which is preliminary data.</text>
</comment>
<dbReference type="InterPro" id="IPR011047">
    <property type="entry name" value="Quinoprotein_ADH-like_sf"/>
</dbReference>
<organism evidence="14 15">
    <name type="scientific">Hevea brasiliensis</name>
    <name type="common">Para rubber tree</name>
    <name type="synonym">Siphonia brasiliensis</name>
    <dbReference type="NCBI Taxonomy" id="3981"/>
    <lineage>
        <taxon>Eukaryota</taxon>
        <taxon>Viridiplantae</taxon>
        <taxon>Streptophyta</taxon>
        <taxon>Embryophyta</taxon>
        <taxon>Tracheophyta</taxon>
        <taxon>Spermatophyta</taxon>
        <taxon>Magnoliopsida</taxon>
        <taxon>eudicotyledons</taxon>
        <taxon>Gunneridae</taxon>
        <taxon>Pentapetalae</taxon>
        <taxon>rosids</taxon>
        <taxon>fabids</taxon>
        <taxon>Malpighiales</taxon>
        <taxon>Euphorbiaceae</taxon>
        <taxon>Crotonoideae</taxon>
        <taxon>Micrandreae</taxon>
        <taxon>Hevea</taxon>
    </lineage>
</organism>
<keyword evidence="7" id="KW-0418">Kinase</keyword>
<dbReference type="Pfam" id="PF06479">
    <property type="entry name" value="Ribonuc_2-5A"/>
    <property type="match status" value="1"/>
</dbReference>
<keyword evidence="3" id="KW-0723">Serine/threonine-protein kinase</keyword>
<dbReference type="PROSITE" id="PS00108">
    <property type="entry name" value="PROTEIN_KINASE_ST"/>
    <property type="match status" value="1"/>
</dbReference>
<dbReference type="Pfam" id="PF00069">
    <property type="entry name" value="Pkinase"/>
    <property type="match status" value="1"/>
</dbReference>
<evidence type="ECO:0000256" key="4">
    <source>
        <dbReference type="ARBA" id="ARBA00022679"/>
    </source>
</evidence>
<dbReference type="SUPFAM" id="SSF56112">
    <property type="entry name" value="Protein kinase-like (PK-like)"/>
    <property type="match status" value="1"/>
</dbReference>
<evidence type="ECO:0000259" key="12">
    <source>
        <dbReference type="PROSITE" id="PS50011"/>
    </source>
</evidence>
<evidence type="ECO:0000256" key="6">
    <source>
        <dbReference type="ARBA" id="ARBA00022741"/>
    </source>
</evidence>
<evidence type="ECO:0000256" key="8">
    <source>
        <dbReference type="ARBA" id="ARBA00022840"/>
    </source>
</evidence>
<evidence type="ECO:0000313" key="14">
    <source>
        <dbReference type="EMBL" id="KAJ9186315.1"/>
    </source>
</evidence>
<keyword evidence="4" id="KW-0808">Transferase</keyword>
<keyword evidence="9" id="KW-1133">Transmembrane helix</keyword>
<dbReference type="InterPro" id="IPR011009">
    <property type="entry name" value="Kinase-like_dom_sf"/>
</dbReference>
<reference evidence="14" key="1">
    <citation type="journal article" date="2023" name="Plant Biotechnol. J.">
        <title>Chromosome-level wild Hevea brasiliensis genome provides new tools for genomic-assisted breeding and valuable loci to elevate rubber yield.</title>
        <authorList>
            <person name="Cheng H."/>
            <person name="Song X."/>
            <person name="Hu Y."/>
            <person name="Wu T."/>
            <person name="Yang Q."/>
            <person name="An Z."/>
            <person name="Feng S."/>
            <person name="Deng Z."/>
            <person name="Wu W."/>
            <person name="Zeng X."/>
            <person name="Tu M."/>
            <person name="Wang X."/>
            <person name="Huang H."/>
        </authorList>
    </citation>
    <scope>NUCLEOTIDE SEQUENCE</scope>
    <source>
        <strain evidence="14">MT/VB/25A 57/8</strain>
    </source>
</reference>